<dbReference type="PANTHER" id="PTHR43094:SF1">
    <property type="entry name" value="AMINOTRANSFERASE CLASS-III"/>
    <property type="match status" value="1"/>
</dbReference>
<gene>
    <name evidence="4" type="ORF">GCM10022204_30720</name>
</gene>
<dbReference type="InterPro" id="IPR015422">
    <property type="entry name" value="PyrdxlP-dep_Trfase_small"/>
</dbReference>
<keyword evidence="4" id="KW-0032">Aminotransferase</keyword>
<dbReference type="PANTHER" id="PTHR43094">
    <property type="entry name" value="AMINOTRANSFERASE"/>
    <property type="match status" value="1"/>
</dbReference>
<dbReference type="CDD" id="cd00610">
    <property type="entry name" value="OAT_like"/>
    <property type="match status" value="1"/>
</dbReference>
<keyword evidence="2 3" id="KW-0663">Pyridoxal phosphate</keyword>
<dbReference type="InterPro" id="IPR015421">
    <property type="entry name" value="PyrdxlP-dep_Trfase_major"/>
</dbReference>
<dbReference type="InterPro" id="IPR005814">
    <property type="entry name" value="Aminotrans_3"/>
</dbReference>
<evidence type="ECO:0000313" key="5">
    <source>
        <dbReference type="Proteomes" id="UP001500051"/>
    </source>
</evidence>
<dbReference type="SUPFAM" id="SSF53383">
    <property type="entry name" value="PLP-dependent transferases"/>
    <property type="match status" value="1"/>
</dbReference>
<keyword evidence="4" id="KW-0808">Transferase</keyword>
<comment type="similarity">
    <text evidence="1 3">Belongs to the class-III pyridoxal-phosphate-dependent aminotransferase family.</text>
</comment>
<name>A0ABP7DZL0_9ACTN</name>
<sequence length="457" mass="49245">MTDYQAMAEDHLLLHFAKPQVTDLLVLERAEGPYVYDTAGRQYIDALSSLFCAQIGYSYGAEMAEVATRQLTTLPFNTNWATAHPAALELAAKVSSLAPADDYRVYFTGGGSEAVESAWKLVREHYVALGQPQRRKAIARHVAYHGVTLGALSFTGIPKFKDDFGPSPIEVSHVSNTNPFRAPDGDDPVAFCARLLNEVEQAALAAGADEVALIIAEPVQNAGGSITPPPGYWTGLREIADRYGILLMADEVITGFGRIGEFFASSREGVAPDLISVAKGLTSAYAPMGAVLARSKVTAPLSEGSGRVFRHGITFAGHPLSAAIALKNIEIFERDRVLENVRTLAPHLETRMNELRSLPIVGDVRGAGFFWAVEMVADGENSRLDQAQRDHLIRGFLPKRFREAGLIARTDDRGDAVMQIAPPLIADAALLDEIVDRLGDVLTDAGKQIGVAQPALA</sequence>
<protein>
    <submittedName>
        <fullName evidence="4">Aspartate aminotransferase family protein</fullName>
    </submittedName>
</protein>
<dbReference type="Pfam" id="PF00202">
    <property type="entry name" value="Aminotran_3"/>
    <property type="match status" value="1"/>
</dbReference>
<dbReference type="RefSeq" id="WP_344813273.1">
    <property type="nucleotide sequence ID" value="NZ_BAAAYX010000013.1"/>
</dbReference>
<evidence type="ECO:0000256" key="1">
    <source>
        <dbReference type="ARBA" id="ARBA00008954"/>
    </source>
</evidence>
<dbReference type="Gene3D" id="3.40.640.10">
    <property type="entry name" value="Type I PLP-dependent aspartate aminotransferase-like (Major domain)"/>
    <property type="match status" value="1"/>
</dbReference>
<evidence type="ECO:0000313" key="4">
    <source>
        <dbReference type="EMBL" id="GAA3710197.1"/>
    </source>
</evidence>
<dbReference type="InterPro" id="IPR049704">
    <property type="entry name" value="Aminotrans_3_PPA_site"/>
</dbReference>
<dbReference type="Proteomes" id="UP001500051">
    <property type="component" value="Unassembled WGS sequence"/>
</dbReference>
<dbReference type="Gene3D" id="3.90.1150.10">
    <property type="entry name" value="Aspartate Aminotransferase, domain 1"/>
    <property type="match status" value="1"/>
</dbReference>
<dbReference type="PIRSF" id="PIRSF000521">
    <property type="entry name" value="Transaminase_4ab_Lys_Orn"/>
    <property type="match status" value="1"/>
</dbReference>
<proteinExistence type="inferred from homology"/>
<comment type="caution">
    <text evidence="4">The sequence shown here is derived from an EMBL/GenBank/DDBJ whole genome shotgun (WGS) entry which is preliminary data.</text>
</comment>
<keyword evidence="5" id="KW-1185">Reference proteome</keyword>
<dbReference type="EMBL" id="BAAAYX010000013">
    <property type="protein sequence ID" value="GAA3710197.1"/>
    <property type="molecule type" value="Genomic_DNA"/>
</dbReference>
<dbReference type="InterPro" id="IPR015424">
    <property type="entry name" value="PyrdxlP-dep_Trfase"/>
</dbReference>
<evidence type="ECO:0000256" key="3">
    <source>
        <dbReference type="RuleBase" id="RU003560"/>
    </source>
</evidence>
<dbReference type="GO" id="GO:0008483">
    <property type="term" value="F:transaminase activity"/>
    <property type="evidence" value="ECO:0007669"/>
    <property type="project" value="UniProtKB-KW"/>
</dbReference>
<dbReference type="PROSITE" id="PS00600">
    <property type="entry name" value="AA_TRANSFER_CLASS_3"/>
    <property type="match status" value="1"/>
</dbReference>
<evidence type="ECO:0000256" key="2">
    <source>
        <dbReference type="ARBA" id="ARBA00022898"/>
    </source>
</evidence>
<organism evidence="4 5">
    <name type="scientific">Microlunatus aurantiacus</name>
    <dbReference type="NCBI Taxonomy" id="446786"/>
    <lineage>
        <taxon>Bacteria</taxon>
        <taxon>Bacillati</taxon>
        <taxon>Actinomycetota</taxon>
        <taxon>Actinomycetes</taxon>
        <taxon>Propionibacteriales</taxon>
        <taxon>Propionibacteriaceae</taxon>
        <taxon>Microlunatus</taxon>
    </lineage>
</organism>
<reference evidence="5" key="1">
    <citation type="journal article" date="2019" name="Int. J. Syst. Evol. Microbiol.">
        <title>The Global Catalogue of Microorganisms (GCM) 10K type strain sequencing project: providing services to taxonomists for standard genome sequencing and annotation.</title>
        <authorList>
            <consortium name="The Broad Institute Genomics Platform"/>
            <consortium name="The Broad Institute Genome Sequencing Center for Infectious Disease"/>
            <person name="Wu L."/>
            <person name="Ma J."/>
        </authorList>
    </citation>
    <scope>NUCLEOTIDE SEQUENCE [LARGE SCALE GENOMIC DNA]</scope>
    <source>
        <strain evidence="5">JCM 16548</strain>
    </source>
</reference>
<accession>A0ABP7DZL0</accession>